<accession>A0AAW9YIE7</accession>
<evidence type="ECO:0000313" key="1">
    <source>
        <dbReference type="EMBL" id="NEX77229.1"/>
    </source>
</evidence>
<reference evidence="1 2" key="1">
    <citation type="submission" date="2020-02" db="EMBL/GenBank/DDBJ databases">
        <title>Genome sequencing of Aeromonas rivipollensis.</title>
        <authorList>
            <person name="Fono-Tamo Ubani E.K."/>
            <person name="Lekota K.E."/>
        </authorList>
    </citation>
    <scope>NUCLEOTIDE SEQUENCE [LARGE SCALE GENOMIC DNA]</scope>
    <source>
        <strain evidence="1 2">G87</strain>
    </source>
</reference>
<name>A0AAW9YIE7_9GAMM</name>
<protein>
    <submittedName>
        <fullName evidence="1">Uncharacterized protein</fullName>
    </submittedName>
</protein>
<gene>
    <name evidence="1" type="ORF">G4911_21270</name>
</gene>
<sequence length="315" mass="35063">MSFIDVISQAIRETLNKGFVKIQKANIDVNAGAGVEGEQPVELATKEFFQNELAVNDSKPDVQVFARHRDALMGCIERYKNDFLEQQKAIALKEASDIFDQIGSFEEIDNPAPSANLTGVDTYRQGLKAIVLAYCEKHRISKSSCICEIPQELCDGKRVIRDTQKFSSTSKSRWKNFDDEVFRRLGKGTSHYVMFDTSMFGNGKVGFGLGPSGIISLGGSPNEFYTPWSRVTELSTSKGHLYVNDDQTDIASSQGYTLLELIVEKFNKAMKSDGVALLNYLGYTSEVQAQINKHPLTNVEDYLKPKQNPNQQCGA</sequence>
<dbReference type="Proteomes" id="UP000480681">
    <property type="component" value="Unassembled WGS sequence"/>
</dbReference>
<dbReference type="AlphaFoldDB" id="A0AAW9YIE7"/>
<proteinExistence type="predicted"/>
<dbReference type="EMBL" id="JAAIKZ010000055">
    <property type="protein sequence ID" value="NEX77229.1"/>
    <property type="molecule type" value="Genomic_DNA"/>
</dbReference>
<evidence type="ECO:0000313" key="2">
    <source>
        <dbReference type="Proteomes" id="UP000480681"/>
    </source>
</evidence>
<dbReference type="RefSeq" id="WP_163150139.1">
    <property type="nucleotide sequence ID" value="NZ_JAAIKZ010000055.1"/>
</dbReference>
<comment type="caution">
    <text evidence="1">The sequence shown here is derived from an EMBL/GenBank/DDBJ whole genome shotgun (WGS) entry which is preliminary data.</text>
</comment>
<organism evidence="1 2">
    <name type="scientific">Aeromonas rivipollensis</name>
    <dbReference type="NCBI Taxonomy" id="948519"/>
    <lineage>
        <taxon>Bacteria</taxon>
        <taxon>Pseudomonadati</taxon>
        <taxon>Pseudomonadota</taxon>
        <taxon>Gammaproteobacteria</taxon>
        <taxon>Aeromonadales</taxon>
        <taxon>Aeromonadaceae</taxon>
        <taxon>Aeromonas</taxon>
    </lineage>
</organism>